<dbReference type="EMBL" id="CP099547">
    <property type="protein sequence ID" value="USR79744.1"/>
    <property type="molecule type" value="Genomic_DNA"/>
</dbReference>
<dbReference type="RefSeq" id="WP_252673607.1">
    <property type="nucleotide sequence ID" value="NZ_CP099547.1"/>
</dbReference>
<keyword evidence="1" id="KW-0472">Membrane</keyword>
<organism evidence="2 3">
    <name type="scientific">Arcanobacterium pinnipediorum</name>
    <dbReference type="NCBI Taxonomy" id="1503041"/>
    <lineage>
        <taxon>Bacteria</taxon>
        <taxon>Bacillati</taxon>
        <taxon>Actinomycetota</taxon>
        <taxon>Actinomycetes</taxon>
        <taxon>Actinomycetales</taxon>
        <taxon>Actinomycetaceae</taxon>
        <taxon>Arcanobacterium</taxon>
    </lineage>
</organism>
<gene>
    <name evidence="2" type="ORF">NG665_01775</name>
</gene>
<evidence type="ECO:0000313" key="3">
    <source>
        <dbReference type="Proteomes" id="UP001056109"/>
    </source>
</evidence>
<keyword evidence="1" id="KW-0812">Transmembrane</keyword>
<feature type="transmembrane region" description="Helical" evidence="1">
    <location>
        <begin position="39"/>
        <end position="56"/>
    </location>
</feature>
<feature type="transmembrane region" description="Helical" evidence="1">
    <location>
        <begin position="12"/>
        <end position="33"/>
    </location>
</feature>
<proteinExistence type="predicted"/>
<evidence type="ECO:0000256" key="1">
    <source>
        <dbReference type="SAM" id="Phobius"/>
    </source>
</evidence>
<sequence length="69" mass="7579">MKIEEGSQLMKIFLAFVMFFSGLAAFAFALLFALDVIGGALPGFLSLFVFYVAYLLDSQRKVKVETSGC</sequence>
<evidence type="ECO:0000313" key="2">
    <source>
        <dbReference type="EMBL" id="USR79744.1"/>
    </source>
</evidence>
<protein>
    <submittedName>
        <fullName evidence="2">Uncharacterized protein</fullName>
    </submittedName>
</protein>
<accession>A0ABY5AHS2</accession>
<reference evidence="2" key="1">
    <citation type="submission" date="2022-06" db="EMBL/GenBank/DDBJ databases">
        <title>Complete Genome Sequence of Arcanobacterium pinnipediorum strain DSM 28752 isolated from a harbour seal.</title>
        <authorList>
            <person name="Borowiak M."/>
            <person name="Kreitlow A."/>
            <person name="Alssahen M."/>
            <person name="Malorny B."/>
            <person name="Laemmler C."/>
            <person name="Prenger-Berninghoff E."/>
            <person name="Siebert U."/>
            <person name="Ploetz M."/>
            <person name="Abdulmawjood A."/>
        </authorList>
    </citation>
    <scope>NUCLEOTIDE SEQUENCE</scope>
    <source>
        <strain evidence="2">DSM 28752</strain>
    </source>
</reference>
<keyword evidence="1" id="KW-1133">Transmembrane helix</keyword>
<dbReference type="Proteomes" id="UP001056109">
    <property type="component" value="Chromosome"/>
</dbReference>
<keyword evidence="3" id="KW-1185">Reference proteome</keyword>
<name>A0ABY5AHS2_9ACTO</name>